<proteinExistence type="predicted"/>
<dbReference type="AlphaFoldDB" id="A0A3M2SGR1"/>
<evidence type="ECO:0000313" key="2">
    <source>
        <dbReference type="EMBL" id="RMJ16746.1"/>
    </source>
</evidence>
<feature type="region of interest" description="Disordered" evidence="1">
    <location>
        <begin position="1"/>
        <end position="26"/>
    </location>
</feature>
<feature type="region of interest" description="Disordered" evidence="1">
    <location>
        <begin position="151"/>
        <end position="199"/>
    </location>
</feature>
<feature type="compositionally biased region" description="Pro residues" evidence="1">
    <location>
        <begin position="7"/>
        <end position="17"/>
    </location>
</feature>
<evidence type="ECO:0000313" key="3">
    <source>
        <dbReference type="Proteomes" id="UP000277212"/>
    </source>
</evidence>
<protein>
    <submittedName>
        <fullName evidence="2">Uncharacterized protein</fullName>
    </submittedName>
</protein>
<dbReference type="EMBL" id="NKUJ01000043">
    <property type="protein sequence ID" value="RMJ16746.1"/>
    <property type="molecule type" value="Genomic_DNA"/>
</dbReference>
<organism evidence="2 3">
    <name type="scientific">Fusarium kuroshium</name>
    <dbReference type="NCBI Taxonomy" id="2010991"/>
    <lineage>
        <taxon>Eukaryota</taxon>
        <taxon>Fungi</taxon>
        <taxon>Dikarya</taxon>
        <taxon>Ascomycota</taxon>
        <taxon>Pezizomycotina</taxon>
        <taxon>Sordariomycetes</taxon>
        <taxon>Hypocreomycetidae</taxon>
        <taxon>Hypocreales</taxon>
        <taxon>Nectriaceae</taxon>
        <taxon>Fusarium</taxon>
        <taxon>Fusarium solani species complex</taxon>
    </lineage>
</organism>
<reference evidence="2 3" key="1">
    <citation type="submission" date="2017-06" db="EMBL/GenBank/DDBJ databases">
        <title>Comparative genomic analysis of Ambrosia Fusariam Clade fungi.</title>
        <authorList>
            <person name="Stajich J.E."/>
            <person name="Carrillo J."/>
            <person name="Kijimoto T."/>
            <person name="Eskalen A."/>
            <person name="O'Donnell K."/>
            <person name="Kasson M."/>
        </authorList>
    </citation>
    <scope>NUCLEOTIDE SEQUENCE [LARGE SCALE GENOMIC DNA]</scope>
    <source>
        <strain evidence="2">UCR3666</strain>
    </source>
</reference>
<name>A0A3M2SGR1_9HYPO</name>
<gene>
    <name evidence="2" type="ORF">CDV36_003620</name>
</gene>
<dbReference type="Proteomes" id="UP000277212">
    <property type="component" value="Unassembled WGS sequence"/>
</dbReference>
<comment type="caution">
    <text evidence="2">The sequence shown here is derived from an EMBL/GenBank/DDBJ whole genome shotgun (WGS) entry which is preliminary data.</text>
</comment>
<evidence type="ECO:0000256" key="1">
    <source>
        <dbReference type="SAM" id="MobiDB-lite"/>
    </source>
</evidence>
<keyword evidence="3" id="KW-1185">Reference proteome</keyword>
<sequence length="315" mass="37417">MSSGEAPPTPPVNPAPSRPRGIPPHREWESFENHNWGVFNAPWVGENPTIEERRAYMGVYLNWMVEGSAESERQARKKAEEAATIKFAQEGKTEVKTTIFEWAVDRIYWDIWFEDYSSIAGQPPYPWRRPEEDPNEPCSDTFARILVQRRNREQERQRQQQQQRQQQRQRQRQRQQDQCVRRRRAGSFEEPQSSQRRRLEAPAREDVVFLSAMNQILSDSFGLRCVNDQDWNMNLLRYLIPHFVDRQSRQRLYSLLEEGPMMAWYCLRSIFELGYRNSIPNPGLCRCTDHMHPRHFVCVWDVNGQRTLVFKTSDT</sequence>
<accession>A0A3M2SGR1</accession>
<dbReference type="OrthoDB" id="5086035at2759"/>